<dbReference type="GO" id="GO:0071356">
    <property type="term" value="P:cellular response to tumor necrosis factor"/>
    <property type="evidence" value="ECO:0007669"/>
    <property type="project" value="TreeGrafter"/>
</dbReference>
<dbReference type="SMART" id="SM00248">
    <property type="entry name" value="ANK"/>
    <property type="match status" value="3"/>
</dbReference>
<dbReference type="KEGG" id="lcd:clem_02840"/>
<feature type="repeat" description="ANK" evidence="3">
    <location>
        <begin position="29"/>
        <end position="61"/>
    </location>
</feature>
<protein>
    <submittedName>
        <fullName evidence="4">Ankyrin repeats (3 copies)</fullName>
    </submittedName>
</protein>
<dbReference type="PANTHER" id="PTHR46680">
    <property type="entry name" value="NF-KAPPA-B INHIBITOR ALPHA"/>
    <property type="match status" value="1"/>
</dbReference>
<dbReference type="RefSeq" id="WP_094090216.1">
    <property type="nucleotide sequence ID" value="NZ_CP016397.1"/>
</dbReference>
<evidence type="ECO:0000256" key="3">
    <source>
        <dbReference type="PROSITE-ProRule" id="PRU00023"/>
    </source>
</evidence>
<dbReference type="GO" id="GO:0005829">
    <property type="term" value="C:cytosol"/>
    <property type="evidence" value="ECO:0007669"/>
    <property type="project" value="TreeGrafter"/>
</dbReference>
<evidence type="ECO:0000256" key="2">
    <source>
        <dbReference type="ARBA" id="ARBA00023043"/>
    </source>
</evidence>
<dbReference type="EMBL" id="CP016397">
    <property type="protein sequence ID" value="ASQ45129.1"/>
    <property type="molecule type" value="Genomic_DNA"/>
</dbReference>
<keyword evidence="2 3" id="KW-0040">ANK repeat</keyword>
<gene>
    <name evidence="4" type="ORF">clem_02840</name>
</gene>
<dbReference type="Gene3D" id="1.25.40.20">
    <property type="entry name" value="Ankyrin repeat-containing domain"/>
    <property type="match status" value="1"/>
</dbReference>
<dbReference type="SUPFAM" id="SSF48403">
    <property type="entry name" value="Ankyrin repeat"/>
    <property type="match status" value="1"/>
</dbReference>
<keyword evidence="1" id="KW-0677">Repeat</keyword>
<proteinExistence type="predicted"/>
<evidence type="ECO:0000313" key="5">
    <source>
        <dbReference type="Proteomes" id="UP000201728"/>
    </source>
</evidence>
<dbReference type="InterPro" id="IPR002110">
    <property type="entry name" value="Ankyrin_rpt"/>
</dbReference>
<dbReference type="InterPro" id="IPR051070">
    <property type="entry name" value="NF-kappa-B_inhibitor"/>
</dbReference>
<evidence type="ECO:0000313" key="4">
    <source>
        <dbReference type="EMBL" id="ASQ45129.1"/>
    </source>
</evidence>
<reference evidence="4 5" key="1">
    <citation type="submission" date="2016-07" db="EMBL/GenBank/DDBJ databases">
        <authorList>
            <person name="Hassler H."/>
        </authorList>
    </citation>
    <scope>NUCLEOTIDE SEQUENCE [LARGE SCALE GENOMIC DNA]</scope>
    <source>
        <strain evidence="4 5">CDC-D5610</strain>
    </source>
</reference>
<dbReference type="GO" id="GO:0051059">
    <property type="term" value="F:NF-kappaB binding"/>
    <property type="evidence" value="ECO:0007669"/>
    <property type="project" value="TreeGrafter"/>
</dbReference>
<dbReference type="PROSITE" id="PS50088">
    <property type="entry name" value="ANK_REPEAT"/>
    <property type="match status" value="1"/>
</dbReference>
<dbReference type="AlphaFoldDB" id="A0A222NZX7"/>
<keyword evidence="5" id="KW-1185">Reference proteome</keyword>
<sequence length="187" mass="20569">MFAAYNNVPQALHVLCAAGANPNQIITTNGWTSLILASRNNASDAIRQLHADGAELDKMDNSGDTALIHAVKCKATDVVKALCEFNLNVLERYNGGTALHYAIVLEDTEIFSLLLKKAEPLPPEIFSELHDIAKRFKKVEVTSLLEFQNAKSVGKNYAPSFFKANSSNPNEQDQSFASNKWLITQMS</sequence>
<dbReference type="InterPro" id="IPR036770">
    <property type="entry name" value="Ankyrin_rpt-contain_sf"/>
</dbReference>
<dbReference type="Pfam" id="PF00023">
    <property type="entry name" value="Ank"/>
    <property type="match status" value="1"/>
</dbReference>
<evidence type="ECO:0000256" key="1">
    <source>
        <dbReference type="ARBA" id="ARBA00022737"/>
    </source>
</evidence>
<name>A0A222NZX7_9GAMM</name>
<dbReference type="Proteomes" id="UP000201728">
    <property type="component" value="Chromosome"/>
</dbReference>
<accession>A0A222NZX7</accession>
<organism evidence="4 5">
    <name type="scientific">Legionella clemsonensis</name>
    <dbReference type="NCBI Taxonomy" id="1867846"/>
    <lineage>
        <taxon>Bacteria</taxon>
        <taxon>Pseudomonadati</taxon>
        <taxon>Pseudomonadota</taxon>
        <taxon>Gammaproteobacteria</taxon>
        <taxon>Legionellales</taxon>
        <taxon>Legionellaceae</taxon>
        <taxon>Legionella</taxon>
    </lineage>
</organism>
<dbReference type="PANTHER" id="PTHR46680:SF3">
    <property type="entry name" value="NF-KAPPA-B INHIBITOR CACTUS"/>
    <property type="match status" value="1"/>
</dbReference>
<dbReference type="Pfam" id="PF12796">
    <property type="entry name" value="Ank_2"/>
    <property type="match status" value="1"/>
</dbReference>